<protein>
    <submittedName>
        <fullName evidence="5">CIC11C00000002958</fullName>
    </submittedName>
</protein>
<evidence type="ECO:0000313" key="5">
    <source>
        <dbReference type="EMBL" id="SGZ55797.1"/>
    </source>
</evidence>
<dbReference type="PANTHER" id="PTHR31913:SF0">
    <property type="entry name" value="VACUOLAR IMPORT AND DEGRADATION PROTEIN 27"/>
    <property type="match status" value="1"/>
</dbReference>
<evidence type="ECO:0000259" key="3">
    <source>
        <dbReference type="Pfam" id="PF17747"/>
    </source>
</evidence>
<dbReference type="GO" id="GO:0005737">
    <property type="term" value="C:cytoplasm"/>
    <property type="evidence" value="ECO:0007669"/>
    <property type="project" value="TreeGrafter"/>
</dbReference>
<dbReference type="SUPFAM" id="SSF50978">
    <property type="entry name" value="WD40 repeat-like"/>
    <property type="match status" value="1"/>
</dbReference>
<dbReference type="OrthoDB" id="10251113at2759"/>
<reference evidence="5 6" key="1">
    <citation type="submission" date="2016-10" db="EMBL/GenBank/DDBJ databases">
        <authorList>
            <person name="de Groot N.N."/>
        </authorList>
    </citation>
    <scope>NUCLEOTIDE SEQUENCE [LARGE SCALE GENOMIC DNA]</scope>
    <source>
        <strain evidence="5 6">CBS 141442</strain>
    </source>
</reference>
<dbReference type="GO" id="GO:0005634">
    <property type="term" value="C:nucleus"/>
    <property type="evidence" value="ECO:0007669"/>
    <property type="project" value="TreeGrafter"/>
</dbReference>
<dbReference type="AlphaFoldDB" id="A0A1L0GHU1"/>
<dbReference type="InterPro" id="IPR040768">
    <property type="entry name" value="Vid27_PH"/>
</dbReference>
<sequence length="828" mass="93488">MNFLKKFIGASPVDEVALIPQGKLFLTRSPLLPKGALECLYNDAYITIKQTTTPYLYQLAVIRAYEEGETSSQVTDEADDDDDDEGATSDVRNADERVFFLAPDLKVRIFTKRDGTRAIAWKDMNGDIGDLFEFVVDEDIKYNELDHFMASLYRCLYELKYQKSSAGVELDQLNEFVYDPKTDREEDLLGLQGLKNLRDIQYGYGDSSRHLNDTDDDDDDDHDDHDDDDDEDELDKFSDALTFPRQMFLKKIDVQGDELYRSETELRVFDPASDSFLLLAPHIVIKIINVKEKGYCLVSTTEKFAFCIPLSQEMNPAFNFEYKVFIFNHYVVDASTKGSSTETNTAYSLMLKFSAFEGLEGFQKAFFRAMYSAVTQRTNQKESDSMDYIEDAFGRIDIDDTSDSESDEYVDAHDELDDEEALSKIIQTGLKTRNSRPNGLFVASDSEDEYDDDEDFKQEKKFLSSKFKNSELAIGQAKDRSYVTRGDSLGVYKRDDEGLGFVTSISGLKDLNGKSLLAKRTMLHQGDNALLLTKNDSADSKIYKVDLTKGEVVEAWDADDNEQLQSFAPISKFAGLTNEQTLNGISANSLFRIDPRLSGKKIVKDNTFKAYKTKNNGFETMTVTDQGFIAVGLKDGGIRLYDRLGVNAKSSLPALGEAFVGIDVSKDGRWLLATCKTYLLLIDLKIGKHQKNAGSLGFQKYFDADKKPVPKRLALRPEHFTQLALASQTKELRFTKAVFNTLLNSKETTIVASTGPYVILWSLTNIAKNWKRTPAYKIMSYGQDVVVDDFMFDSQNEVVTVLRDDVALINKDEFKRVNANSIVNNYTG</sequence>
<evidence type="ECO:0000259" key="2">
    <source>
        <dbReference type="Pfam" id="PF08553"/>
    </source>
</evidence>
<dbReference type="InterPro" id="IPR013863">
    <property type="entry name" value="VID27_C"/>
</dbReference>
<organism evidence="5 6">
    <name type="scientific">Sungouiella intermedia</name>
    <dbReference type="NCBI Taxonomy" id="45354"/>
    <lineage>
        <taxon>Eukaryota</taxon>
        <taxon>Fungi</taxon>
        <taxon>Dikarya</taxon>
        <taxon>Ascomycota</taxon>
        <taxon>Saccharomycotina</taxon>
        <taxon>Pichiomycetes</taxon>
        <taxon>Metschnikowiaceae</taxon>
        <taxon>Sungouiella</taxon>
    </lineage>
</organism>
<dbReference type="Pfam" id="PF08553">
    <property type="entry name" value="VID27"/>
    <property type="match status" value="1"/>
</dbReference>
<dbReference type="InterPro" id="IPR040979">
    <property type="entry name" value="Vid27_N"/>
</dbReference>
<evidence type="ECO:0000256" key="1">
    <source>
        <dbReference type="SAM" id="MobiDB-lite"/>
    </source>
</evidence>
<dbReference type="InterPro" id="IPR040458">
    <property type="entry name" value="Vid27"/>
</dbReference>
<feature type="domain" description="Vid27 N-terminal" evidence="4">
    <location>
        <begin position="1"/>
        <end position="176"/>
    </location>
</feature>
<feature type="region of interest" description="Disordered" evidence="1">
    <location>
        <begin position="208"/>
        <end position="233"/>
    </location>
</feature>
<name>A0A1L0GHU1_9ASCO</name>
<feature type="region of interest" description="Disordered" evidence="1">
    <location>
        <begin position="70"/>
        <end position="89"/>
    </location>
</feature>
<feature type="domain" description="Vid27 PH-like" evidence="3">
    <location>
        <begin position="259"/>
        <end position="372"/>
    </location>
</feature>
<keyword evidence="6" id="KW-1185">Reference proteome</keyword>
<dbReference type="Proteomes" id="UP000182334">
    <property type="component" value="Chromosome V"/>
</dbReference>
<dbReference type="EMBL" id="LT635760">
    <property type="protein sequence ID" value="SGZ55797.1"/>
    <property type="molecule type" value="Genomic_DNA"/>
</dbReference>
<evidence type="ECO:0000313" key="6">
    <source>
        <dbReference type="Proteomes" id="UP000182334"/>
    </source>
</evidence>
<feature type="domain" description="Vacuolar import/degradation Vid27 C-terminal" evidence="2">
    <location>
        <begin position="468"/>
        <end position="825"/>
    </location>
</feature>
<proteinExistence type="predicted"/>
<gene>
    <name evidence="5" type="ORF">SAMEA4029010_CIC11G00000002958</name>
</gene>
<dbReference type="PANTHER" id="PTHR31913">
    <property type="entry name" value="VACUOLAR IMPORT AND DEGRADATION PROTEIN 27"/>
    <property type="match status" value="1"/>
</dbReference>
<accession>A0A1L0GHU1</accession>
<dbReference type="Pfam" id="PF17748">
    <property type="entry name" value="VID27_N"/>
    <property type="match status" value="1"/>
</dbReference>
<evidence type="ECO:0000259" key="4">
    <source>
        <dbReference type="Pfam" id="PF17748"/>
    </source>
</evidence>
<dbReference type="InterPro" id="IPR036322">
    <property type="entry name" value="WD40_repeat_dom_sf"/>
</dbReference>
<dbReference type="Pfam" id="PF17747">
    <property type="entry name" value="VID27_PH"/>
    <property type="match status" value="1"/>
</dbReference>
<feature type="compositionally biased region" description="Acidic residues" evidence="1">
    <location>
        <begin position="214"/>
        <end position="233"/>
    </location>
</feature>
<feature type="compositionally biased region" description="Acidic residues" evidence="1">
    <location>
        <begin position="76"/>
        <end position="87"/>
    </location>
</feature>